<dbReference type="Pfam" id="PF02805">
    <property type="entry name" value="Ada_Zn_binding"/>
    <property type="match status" value="1"/>
</dbReference>
<dbReference type="Proteomes" id="UP000429232">
    <property type="component" value="Chromosome"/>
</dbReference>
<dbReference type="RefSeq" id="WP_157524623.1">
    <property type="nucleotide sequence ID" value="NZ_CP066775.1"/>
</dbReference>
<evidence type="ECO:0000313" key="4">
    <source>
        <dbReference type="Proteomes" id="UP000429232"/>
    </source>
</evidence>
<organism evidence="3 4">
    <name type="scientific">Mucilaginibacter ginkgonis</name>
    <dbReference type="NCBI Taxonomy" id="2682091"/>
    <lineage>
        <taxon>Bacteria</taxon>
        <taxon>Pseudomonadati</taxon>
        <taxon>Bacteroidota</taxon>
        <taxon>Sphingobacteriia</taxon>
        <taxon>Sphingobacteriales</taxon>
        <taxon>Sphingobacteriaceae</taxon>
        <taxon>Mucilaginibacter</taxon>
    </lineage>
</organism>
<dbReference type="InterPro" id="IPR004026">
    <property type="entry name" value="Ada_DNA_repair_Zn-bd"/>
</dbReference>
<accession>A0A6I4I2P8</accession>
<dbReference type="Gene3D" id="3.40.10.10">
    <property type="entry name" value="DNA Methylphosphotriester Repair Domain"/>
    <property type="match status" value="1"/>
</dbReference>
<protein>
    <submittedName>
        <fullName evidence="3">Metal-binding protein</fullName>
    </submittedName>
</protein>
<reference evidence="3 4" key="1">
    <citation type="submission" date="2020-12" db="EMBL/GenBank/DDBJ databases">
        <title>HMF7856_wgs.fasta genome submission.</title>
        <authorList>
            <person name="Kang H."/>
            <person name="Kim H."/>
            <person name="Joh K."/>
        </authorList>
    </citation>
    <scope>NUCLEOTIDE SEQUENCE [LARGE SCALE GENOMIC DNA]</scope>
    <source>
        <strain evidence="3 4">HMF7856</strain>
    </source>
</reference>
<dbReference type="GO" id="GO:0006355">
    <property type="term" value="P:regulation of DNA-templated transcription"/>
    <property type="evidence" value="ECO:0007669"/>
    <property type="project" value="InterPro"/>
</dbReference>
<name>A0A6I4I2P8_9SPHI</name>
<dbReference type="SUPFAM" id="SSF57884">
    <property type="entry name" value="Ada DNA repair protein, N-terminal domain (N-Ada 10)"/>
    <property type="match status" value="1"/>
</dbReference>
<dbReference type="EMBL" id="CP066775">
    <property type="protein sequence ID" value="QQL49510.1"/>
    <property type="molecule type" value="Genomic_DNA"/>
</dbReference>
<dbReference type="GO" id="GO:0008270">
    <property type="term" value="F:zinc ion binding"/>
    <property type="evidence" value="ECO:0007669"/>
    <property type="project" value="InterPro"/>
</dbReference>
<keyword evidence="1" id="KW-0010">Activator</keyword>
<feature type="domain" description="Ada DNA repair metal-binding" evidence="2">
    <location>
        <begin position="31"/>
        <end position="75"/>
    </location>
</feature>
<proteinExistence type="predicted"/>
<sequence length="88" mass="10353">MIRHQDLGETQFSRNRNLLKLVRQGKLSIGGNHIDKIYGRLNCKSGKRMNVQNRVFFTDENEALQAGYRPCAHCMREKYNKWKNQNGK</sequence>
<gene>
    <name evidence="3" type="ORF">GO620_015250</name>
</gene>
<evidence type="ECO:0000259" key="2">
    <source>
        <dbReference type="Pfam" id="PF02805"/>
    </source>
</evidence>
<evidence type="ECO:0000313" key="3">
    <source>
        <dbReference type="EMBL" id="QQL49510.1"/>
    </source>
</evidence>
<dbReference type="GO" id="GO:0003677">
    <property type="term" value="F:DNA binding"/>
    <property type="evidence" value="ECO:0007669"/>
    <property type="project" value="InterPro"/>
</dbReference>
<dbReference type="KEGG" id="mgik:GO620_015250"/>
<dbReference type="InterPro" id="IPR035451">
    <property type="entry name" value="Ada-like_dom_sf"/>
</dbReference>
<evidence type="ECO:0000256" key="1">
    <source>
        <dbReference type="ARBA" id="ARBA00023159"/>
    </source>
</evidence>
<dbReference type="GO" id="GO:0006281">
    <property type="term" value="P:DNA repair"/>
    <property type="evidence" value="ECO:0007669"/>
    <property type="project" value="InterPro"/>
</dbReference>
<dbReference type="GO" id="GO:0008168">
    <property type="term" value="F:methyltransferase activity"/>
    <property type="evidence" value="ECO:0007669"/>
    <property type="project" value="InterPro"/>
</dbReference>
<keyword evidence="4" id="KW-1185">Reference proteome</keyword>
<dbReference type="AlphaFoldDB" id="A0A6I4I2P8"/>